<name>A0AAV7QR35_PLEWA</name>
<evidence type="ECO:0000313" key="3">
    <source>
        <dbReference type="Proteomes" id="UP001066276"/>
    </source>
</evidence>
<reference evidence="2" key="1">
    <citation type="journal article" date="2022" name="bioRxiv">
        <title>Sequencing and chromosome-scale assembly of the giantPleurodeles waltlgenome.</title>
        <authorList>
            <person name="Brown T."/>
            <person name="Elewa A."/>
            <person name="Iarovenko S."/>
            <person name="Subramanian E."/>
            <person name="Araus A.J."/>
            <person name="Petzold A."/>
            <person name="Susuki M."/>
            <person name="Suzuki K.-i.T."/>
            <person name="Hayashi T."/>
            <person name="Toyoda A."/>
            <person name="Oliveira C."/>
            <person name="Osipova E."/>
            <person name="Leigh N.D."/>
            <person name="Simon A."/>
            <person name="Yun M.H."/>
        </authorList>
    </citation>
    <scope>NUCLEOTIDE SEQUENCE</scope>
    <source>
        <strain evidence="2">20211129_DDA</strain>
        <tissue evidence="2">Liver</tissue>
    </source>
</reference>
<organism evidence="2 3">
    <name type="scientific">Pleurodeles waltl</name>
    <name type="common">Iberian ribbed newt</name>
    <dbReference type="NCBI Taxonomy" id="8319"/>
    <lineage>
        <taxon>Eukaryota</taxon>
        <taxon>Metazoa</taxon>
        <taxon>Chordata</taxon>
        <taxon>Craniata</taxon>
        <taxon>Vertebrata</taxon>
        <taxon>Euteleostomi</taxon>
        <taxon>Amphibia</taxon>
        <taxon>Batrachia</taxon>
        <taxon>Caudata</taxon>
        <taxon>Salamandroidea</taxon>
        <taxon>Salamandridae</taxon>
        <taxon>Pleurodelinae</taxon>
        <taxon>Pleurodeles</taxon>
    </lineage>
</organism>
<feature type="region of interest" description="Disordered" evidence="1">
    <location>
        <begin position="53"/>
        <end position="120"/>
    </location>
</feature>
<evidence type="ECO:0000313" key="2">
    <source>
        <dbReference type="EMBL" id="KAJ1142515.1"/>
    </source>
</evidence>
<gene>
    <name evidence="2" type="ORF">NDU88_008829</name>
</gene>
<dbReference type="EMBL" id="JANPWB010000010">
    <property type="protein sequence ID" value="KAJ1142515.1"/>
    <property type="molecule type" value="Genomic_DNA"/>
</dbReference>
<feature type="region of interest" description="Disordered" evidence="1">
    <location>
        <begin position="1"/>
        <end position="29"/>
    </location>
</feature>
<proteinExistence type="predicted"/>
<evidence type="ECO:0000256" key="1">
    <source>
        <dbReference type="SAM" id="MobiDB-lite"/>
    </source>
</evidence>
<feature type="compositionally biased region" description="Basic and acidic residues" evidence="1">
    <location>
        <begin position="87"/>
        <end position="113"/>
    </location>
</feature>
<sequence length="120" mass="13969">MQRRRRVHSQANSGQRGTDGELQPPCTIPILTAPTPEECHDNLQVHKSYFVHSPLDAGQGRELRHRGRRDGGWNGNAFRQRPSRLSPQRERDEKVLESEAMWKKEKRGHEASLKRRKKIQ</sequence>
<comment type="caution">
    <text evidence="2">The sequence shown here is derived from an EMBL/GenBank/DDBJ whole genome shotgun (WGS) entry which is preliminary data.</text>
</comment>
<dbReference type="AlphaFoldDB" id="A0AAV7QR35"/>
<protein>
    <submittedName>
        <fullName evidence="2">Uncharacterized protein</fullName>
    </submittedName>
</protein>
<dbReference type="Proteomes" id="UP001066276">
    <property type="component" value="Chromosome 6"/>
</dbReference>
<accession>A0AAV7QR35</accession>
<keyword evidence="3" id="KW-1185">Reference proteome</keyword>